<dbReference type="InterPro" id="IPR029787">
    <property type="entry name" value="Nucleotide_cyclase"/>
</dbReference>
<dbReference type="SUPFAM" id="SSF55073">
    <property type="entry name" value="Nucleotide cyclase"/>
    <property type="match status" value="1"/>
</dbReference>
<dbReference type="SUPFAM" id="SSF141868">
    <property type="entry name" value="EAL domain-like"/>
    <property type="match status" value="1"/>
</dbReference>
<dbReference type="PROSITE" id="PS50113">
    <property type="entry name" value="PAC"/>
    <property type="match status" value="1"/>
</dbReference>
<dbReference type="InterPro" id="IPR035919">
    <property type="entry name" value="EAL_sf"/>
</dbReference>
<evidence type="ECO:0000256" key="1">
    <source>
        <dbReference type="SAM" id="Phobius"/>
    </source>
</evidence>
<dbReference type="NCBIfam" id="TIGR00254">
    <property type="entry name" value="GGDEF"/>
    <property type="match status" value="1"/>
</dbReference>
<dbReference type="PANTHER" id="PTHR44757">
    <property type="entry name" value="DIGUANYLATE CYCLASE DGCP"/>
    <property type="match status" value="1"/>
</dbReference>
<gene>
    <name evidence="5" type="ORF">Adu01nite_32910</name>
</gene>
<evidence type="ECO:0000259" key="4">
    <source>
        <dbReference type="PROSITE" id="PS50887"/>
    </source>
</evidence>
<dbReference type="InterPro" id="IPR000014">
    <property type="entry name" value="PAS"/>
</dbReference>
<organism evidence="5 6">
    <name type="scientific">Paractinoplanes durhamensis</name>
    <dbReference type="NCBI Taxonomy" id="113563"/>
    <lineage>
        <taxon>Bacteria</taxon>
        <taxon>Bacillati</taxon>
        <taxon>Actinomycetota</taxon>
        <taxon>Actinomycetes</taxon>
        <taxon>Micromonosporales</taxon>
        <taxon>Micromonosporaceae</taxon>
        <taxon>Paractinoplanes</taxon>
    </lineage>
</organism>
<dbReference type="SMART" id="SM00052">
    <property type="entry name" value="EAL"/>
    <property type="match status" value="1"/>
</dbReference>
<dbReference type="InterPro" id="IPR035965">
    <property type="entry name" value="PAS-like_dom_sf"/>
</dbReference>
<feature type="transmembrane region" description="Helical" evidence="1">
    <location>
        <begin position="153"/>
        <end position="176"/>
    </location>
</feature>
<dbReference type="PROSITE" id="PS50887">
    <property type="entry name" value="GGDEF"/>
    <property type="match status" value="1"/>
</dbReference>
<comment type="caution">
    <text evidence="5">The sequence shown here is derived from an EMBL/GenBank/DDBJ whole genome shotgun (WGS) entry which is preliminary data.</text>
</comment>
<dbReference type="InterPro" id="IPR043128">
    <property type="entry name" value="Rev_trsase/Diguanyl_cyclase"/>
</dbReference>
<accession>A0ABQ3YWL8</accession>
<dbReference type="Gene3D" id="3.30.70.270">
    <property type="match status" value="1"/>
</dbReference>
<dbReference type="InterPro" id="IPR001633">
    <property type="entry name" value="EAL_dom"/>
</dbReference>
<dbReference type="InterPro" id="IPR013656">
    <property type="entry name" value="PAS_4"/>
</dbReference>
<dbReference type="NCBIfam" id="TIGR00229">
    <property type="entry name" value="sensory_box"/>
    <property type="match status" value="1"/>
</dbReference>
<dbReference type="PANTHER" id="PTHR44757:SF2">
    <property type="entry name" value="BIOFILM ARCHITECTURE MAINTENANCE PROTEIN MBAA"/>
    <property type="match status" value="1"/>
</dbReference>
<evidence type="ECO:0000313" key="5">
    <source>
        <dbReference type="EMBL" id="GIE01941.1"/>
    </source>
</evidence>
<evidence type="ECO:0000259" key="3">
    <source>
        <dbReference type="PROSITE" id="PS50883"/>
    </source>
</evidence>
<proteinExistence type="predicted"/>
<dbReference type="EMBL" id="BOML01000027">
    <property type="protein sequence ID" value="GIE01941.1"/>
    <property type="molecule type" value="Genomic_DNA"/>
</dbReference>
<dbReference type="InterPro" id="IPR000160">
    <property type="entry name" value="GGDEF_dom"/>
</dbReference>
<dbReference type="Gene3D" id="3.20.20.450">
    <property type="entry name" value="EAL domain"/>
    <property type="match status" value="1"/>
</dbReference>
<protein>
    <submittedName>
        <fullName evidence="5">Uncharacterized protein</fullName>
    </submittedName>
</protein>
<keyword evidence="1" id="KW-0472">Membrane</keyword>
<dbReference type="SUPFAM" id="SSF55785">
    <property type="entry name" value="PYP-like sensor domain (PAS domain)"/>
    <property type="match status" value="1"/>
</dbReference>
<dbReference type="RefSeq" id="WP_239132454.1">
    <property type="nucleotide sequence ID" value="NZ_BAAATX010000005.1"/>
</dbReference>
<keyword evidence="1" id="KW-0812">Transmembrane</keyword>
<feature type="domain" description="GGDEF" evidence="4">
    <location>
        <begin position="345"/>
        <end position="475"/>
    </location>
</feature>
<evidence type="ECO:0000259" key="2">
    <source>
        <dbReference type="PROSITE" id="PS50113"/>
    </source>
</evidence>
<feature type="transmembrane region" description="Helical" evidence="1">
    <location>
        <begin position="26"/>
        <end position="44"/>
    </location>
</feature>
<dbReference type="InterPro" id="IPR000700">
    <property type="entry name" value="PAS-assoc_C"/>
</dbReference>
<feature type="domain" description="PAC" evidence="2">
    <location>
        <begin position="263"/>
        <end position="316"/>
    </location>
</feature>
<reference evidence="5 6" key="1">
    <citation type="submission" date="2021-01" db="EMBL/GenBank/DDBJ databases">
        <title>Whole genome shotgun sequence of Actinoplanes durhamensis NBRC 14914.</title>
        <authorList>
            <person name="Komaki H."/>
            <person name="Tamura T."/>
        </authorList>
    </citation>
    <scope>NUCLEOTIDE SEQUENCE [LARGE SCALE GENOMIC DNA]</scope>
    <source>
        <strain evidence="5 6">NBRC 14914</strain>
    </source>
</reference>
<dbReference type="Pfam" id="PF08448">
    <property type="entry name" value="PAS_4"/>
    <property type="match status" value="1"/>
</dbReference>
<dbReference type="CDD" id="cd01948">
    <property type="entry name" value="EAL"/>
    <property type="match status" value="1"/>
</dbReference>
<feature type="domain" description="EAL" evidence="3">
    <location>
        <begin position="484"/>
        <end position="739"/>
    </location>
</feature>
<evidence type="ECO:0000313" key="6">
    <source>
        <dbReference type="Proteomes" id="UP000637628"/>
    </source>
</evidence>
<feature type="transmembrane region" description="Helical" evidence="1">
    <location>
        <begin position="121"/>
        <end position="141"/>
    </location>
</feature>
<feature type="transmembrane region" description="Helical" evidence="1">
    <location>
        <begin position="50"/>
        <end position="67"/>
    </location>
</feature>
<dbReference type="InterPro" id="IPR052155">
    <property type="entry name" value="Biofilm_reg_signaling"/>
</dbReference>
<dbReference type="Pfam" id="PF00990">
    <property type="entry name" value="GGDEF"/>
    <property type="match status" value="1"/>
</dbReference>
<dbReference type="PROSITE" id="PS50883">
    <property type="entry name" value="EAL"/>
    <property type="match status" value="1"/>
</dbReference>
<keyword evidence="6" id="KW-1185">Reference proteome</keyword>
<dbReference type="CDD" id="cd01949">
    <property type="entry name" value="GGDEF"/>
    <property type="match status" value="1"/>
</dbReference>
<sequence>MLKRWQSWIPAGGGLRDEDWARRHRLLTLLLAACVGGLTIFGAFRHALASPWLISVLLVLPCVVAAARVRNRRFASVAVAFGFVVVCAGFVAMCDGLTEAHFSFFIAVAALALYRDWAPFGMFLVATTLDHAILGTLVHTSTFDHHGDHVNPFVWAALHGGAVLLAAGFQLAQWALTEDEERRAQENLDDREAQLSVAFDETPVPMVMFSPTGELLRMNTAYRKWLRLPDELPAGFGVADLPITPIDNTMDGLFDNLAAKSTHNAIRQYRRNDTGETLWAEAHSTSLFDKDGRLKLIFIHCQDVTESRRQQEELHHQVRHDSLTGLLSRSAFEGDLQALLSANADGAAMLYLDVDRFKSINDGSGHSAGDSVLKAISARLTALAPAGALIARFGGDEFVVAVPGGPEVGVPTGEAILAAFGEPLPVEDNMLTVSLSIGLAMARDADQAEDSVLAADTAMYSAKRSGGNRMKIFNEQMRVSVQERIAGEKLLREALAGNREETLPVWFQPIVRAENGEIVGAEALIRMRAADGSIIGPNQFIPAAEETGMIVPLGEHVLIMALRHLVEWRHDIGYISVNVSPRQLAEPDFVPLLADLLAANPEIDPKRLVLEITETALLGSSLDVRERLETIKSLGVRIALDDFGTGYSSLTWLQNIPADVVKLDRSFVAGLSSDARKSSIIQAVLWLAKSLGMSAVAEGVEEEADQHALHAAGCELLQGYLFGKPMPPVEFGERVQRSSMATTP</sequence>
<feature type="transmembrane region" description="Helical" evidence="1">
    <location>
        <begin position="74"/>
        <end position="92"/>
    </location>
</feature>
<dbReference type="Gene3D" id="3.30.450.20">
    <property type="entry name" value="PAS domain"/>
    <property type="match status" value="1"/>
</dbReference>
<dbReference type="Pfam" id="PF00563">
    <property type="entry name" value="EAL"/>
    <property type="match status" value="1"/>
</dbReference>
<dbReference type="Proteomes" id="UP000637628">
    <property type="component" value="Unassembled WGS sequence"/>
</dbReference>
<keyword evidence="1" id="KW-1133">Transmembrane helix</keyword>
<name>A0ABQ3YWL8_9ACTN</name>
<dbReference type="SMART" id="SM00267">
    <property type="entry name" value="GGDEF"/>
    <property type="match status" value="1"/>
</dbReference>